<protein>
    <submittedName>
        <fullName evidence="1">Uncharacterized protein</fullName>
    </submittedName>
</protein>
<proteinExistence type="predicted"/>
<sequence length="64" mass="7364">MWRCYDMTEGLLQLDEAVQPDAAPLPYAEYKELPQVWPLPRLVAVAEANEDYRLIRIPPGFISC</sequence>
<keyword evidence="2" id="KW-1185">Reference proteome</keyword>
<accession>A0A1I5BM00</accession>
<name>A0A1I5BM00_9NEIS</name>
<dbReference type="EMBL" id="FOVE01000016">
    <property type="protein sequence ID" value="SFN75629.1"/>
    <property type="molecule type" value="Genomic_DNA"/>
</dbReference>
<organism evidence="1 2">
    <name type="scientific">Formivibrio citricus</name>
    <dbReference type="NCBI Taxonomy" id="83765"/>
    <lineage>
        <taxon>Bacteria</taxon>
        <taxon>Pseudomonadati</taxon>
        <taxon>Pseudomonadota</taxon>
        <taxon>Betaproteobacteria</taxon>
        <taxon>Neisseriales</taxon>
        <taxon>Chitinibacteraceae</taxon>
        <taxon>Formivibrio</taxon>
    </lineage>
</organism>
<dbReference type="RefSeq" id="WP_143086042.1">
    <property type="nucleotide sequence ID" value="NZ_FOVE01000016.1"/>
</dbReference>
<dbReference type="Proteomes" id="UP000242869">
    <property type="component" value="Unassembled WGS sequence"/>
</dbReference>
<evidence type="ECO:0000313" key="1">
    <source>
        <dbReference type="EMBL" id="SFN75629.1"/>
    </source>
</evidence>
<dbReference type="STRING" id="83765.SAMN05660284_02204"/>
<dbReference type="AlphaFoldDB" id="A0A1I5BM00"/>
<gene>
    <name evidence="1" type="ORF">SAMN05660284_02204</name>
</gene>
<reference evidence="2" key="1">
    <citation type="submission" date="2016-10" db="EMBL/GenBank/DDBJ databases">
        <authorList>
            <person name="Varghese N."/>
            <person name="Submissions S."/>
        </authorList>
    </citation>
    <scope>NUCLEOTIDE SEQUENCE [LARGE SCALE GENOMIC DNA]</scope>
    <source>
        <strain evidence="2">DSM 6150</strain>
    </source>
</reference>
<evidence type="ECO:0000313" key="2">
    <source>
        <dbReference type="Proteomes" id="UP000242869"/>
    </source>
</evidence>